<dbReference type="EMBL" id="LSRS01000001">
    <property type="protein sequence ID" value="KAF1086530.1"/>
    <property type="molecule type" value="Genomic_DNA"/>
</dbReference>
<dbReference type="InterPro" id="IPR025824">
    <property type="entry name" value="OB-fold_nuc-bd_dom"/>
</dbReference>
<dbReference type="RefSeq" id="WP_161820681.1">
    <property type="nucleotide sequence ID" value="NZ_LSRS01000001.1"/>
</dbReference>
<keyword evidence="3 5" id="KW-0378">Hydrolase</keyword>
<evidence type="ECO:0000256" key="4">
    <source>
        <dbReference type="ARBA" id="ARBA00022839"/>
    </source>
</evidence>
<dbReference type="InterPro" id="IPR003753">
    <property type="entry name" value="Exonuc_VII_L"/>
</dbReference>
<comment type="catalytic activity">
    <reaction evidence="5 6">
        <text>Exonucleolytic cleavage in either 5'- to 3'- or 3'- to 5'-direction to yield nucleoside 5'-phosphates.</text>
        <dbReference type="EC" id="3.1.11.6"/>
    </reaction>
</comment>
<dbReference type="GO" id="GO:0005737">
    <property type="term" value="C:cytoplasm"/>
    <property type="evidence" value="ECO:0007669"/>
    <property type="project" value="UniProtKB-SubCell"/>
</dbReference>
<proteinExistence type="inferred from homology"/>
<keyword evidence="2 5" id="KW-0540">Nuclease</keyword>
<evidence type="ECO:0000259" key="8">
    <source>
        <dbReference type="Pfam" id="PF13742"/>
    </source>
</evidence>
<name>A0A9D3AXB9_9FIRM</name>
<keyword evidence="4 5" id="KW-0269">Exonuclease</keyword>
<comment type="caution">
    <text evidence="9">The sequence shown here is derived from an EMBL/GenBank/DDBJ whole genome shotgun (WGS) entry which is preliminary data.</text>
</comment>
<evidence type="ECO:0000256" key="5">
    <source>
        <dbReference type="HAMAP-Rule" id="MF_00378"/>
    </source>
</evidence>
<dbReference type="OrthoDB" id="9802795at2"/>
<comment type="subcellular location">
    <subcellularLocation>
        <location evidence="5 6">Cytoplasm</location>
    </subcellularLocation>
</comment>
<feature type="domain" description="Exonuclease VII large subunit C-terminal" evidence="7">
    <location>
        <begin position="122"/>
        <end position="328"/>
    </location>
</feature>
<keyword evidence="1 5" id="KW-0963">Cytoplasm</keyword>
<keyword evidence="10" id="KW-1185">Reference proteome</keyword>
<feature type="domain" description="OB-fold nucleic acid binding" evidence="8">
    <location>
        <begin position="4"/>
        <end position="99"/>
    </location>
</feature>
<gene>
    <name evidence="5 9" type="primary">xseA</name>
    <name evidence="9" type="ORF">SPSYN_00249</name>
</gene>
<sequence length="398" mass="44183">MQIFTVQQLTGHIKGILENDFKLADLWVKGEISNYKKAVSGHIYFTLKDNFSCIRVVMFRSRARFLKCSPGNGLAVRVRGYVTVYDRDGQYQLYAEQVEPDGTGALFAALEKLKQQLAGEGLFEPNKKKVLPRYPRCIGIVTSPTGAAVRDIIHILHRRWPQVNIILAPVAVQGESAPREVAQALERLNRLNDLDLIIVGRGGGSLEELWAFNTELVVRSIAASTVPVISAVGHETDFTLADLAADLRAPTPSAAAELAVPDREDLIRLMAMQKSQLTRCLVQQIRGYQQRLNYCARSRVMARPVDWLIEQRRQTVDTLARQLAGGVRTVTKSFNNRLALLAGRLDALSPLATMARGYSYALDPAGLVLRDAGQVQVGDQVQLHLQRGKLTCMVKEKN</sequence>
<dbReference type="NCBIfam" id="TIGR00237">
    <property type="entry name" value="xseA"/>
    <property type="match status" value="1"/>
</dbReference>
<dbReference type="GO" id="GO:0009318">
    <property type="term" value="C:exodeoxyribonuclease VII complex"/>
    <property type="evidence" value="ECO:0007669"/>
    <property type="project" value="UniProtKB-UniRule"/>
</dbReference>
<organism evidence="9 10">
    <name type="scientific">Sporotomaculum syntrophicum</name>
    <dbReference type="NCBI Taxonomy" id="182264"/>
    <lineage>
        <taxon>Bacteria</taxon>
        <taxon>Bacillati</taxon>
        <taxon>Bacillota</taxon>
        <taxon>Clostridia</taxon>
        <taxon>Eubacteriales</taxon>
        <taxon>Desulfallaceae</taxon>
        <taxon>Sporotomaculum</taxon>
    </lineage>
</organism>
<evidence type="ECO:0000256" key="3">
    <source>
        <dbReference type="ARBA" id="ARBA00022801"/>
    </source>
</evidence>
<dbReference type="Pfam" id="PF02601">
    <property type="entry name" value="Exonuc_VII_L"/>
    <property type="match status" value="1"/>
</dbReference>
<dbReference type="PANTHER" id="PTHR30008">
    <property type="entry name" value="EXODEOXYRIBONUCLEASE 7 LARGE SUBUNIT"/>
    <property type="match status" value="1"/>
</dbReference>
<evidence type="ECO:0000256" key="1">
    <source>
        <dbReference type="ARBA" id="ARBA00022490"/>
    </source>
</evidence>
<dbReference type="Pfam" id="PF13742">
    <property type="entry name" value="tRNA_anti_2"/>
    <property type="match status" value="1"/>
</dbReference>
<evidence type="ECO:0000313" key="9">
    <source>
        <dbReference type="EMBL" id="KAF1086530.1"/>
    </source>
</evidence>
<dbReference type="AlphaFoldDB" id="A0A9D3AXB9"/>
<evidence type="ECO:0000259" key="7">
    <source>
        <dbReference type="Pfam" id="PF02601"/>
    </source>
</evidence>
<comment type="subunit">
    <text evidence="5">Heterooligomer composed of large and small subunits.</text>
</comment>
<dbReference type="Proteomes" id="UP000798488">
    <property type="component" value="Unassembled WGS sequence"/>
</dbReference>
<evidence type="ECO:0000256" key="2">
    <source>
        <dbReference type="ARBA" id="ARBA00022722"/>
    </source>
</evidence>
<protein>
    <recommendedName>
        <fullName evidence="5">Exodeoxyribonuclease 7 large subunit</fullName>
        <ecNumber evidence="5">3.1.11.6</ecNumber>
    </recommendedName>
    <alternativeName>
        <fullName evidence="5">Exodeoxyribonuclease VII large subunit</fullName>
        <shortName evidence="5">Exonuclease VII large subunit</shortName>
    </alternativeName>
</protein>
<accession>A0A9D3AXB9</accession>
<comment type="similarity">
    <text evidence="5 6">Belongs to the XseA family.</text>
</comment>
<dbReference type="GO" id="GO:0008855">
    <property type="term" value="F:exodeoxyribonuclease VII activity"/>
    <property type="evidence" value="ECO:0007669"/>
    <property type="project" value="UniProtKB-UniRule"/>
</dbReference>
<evidence type="ECO:0000256" key="6">
    <source>
        <dbReference type="RuleBase" id="RU004355"/>
    </source>
</evidence>
<dbReference type="GO" id="GO:0006308">
    <property type="term" value="P:DNA catabolic process"/>
    <property type="evidence" value="ECO:0007669"/>
    <property type="project" value="UniProtKB-UniRule"/>
</dbReference>
<dbReference type="CDD" id="cd04489">
    <property type="entry name" value="ExoVII_LU_OBF"/>
    <property type="match status" value="1"/>
</dbReference>
<dbReference type="HAMAP" id="MF_00378">
    <property type="entry name" value="Exonuc_7_L"/>
    <property type="match status" value="1"/>
</dbReference>
<dbReference type="PANTHER" id="PTHR30008:SF0">
    <property type="entry name" value="EXODEOXYRIBONUCLEASE 7 LARGE SUBUNIT"/>
    <property type="match status" value="1"/>
</dbReference>
<dbReference type="GO" id="GO:0003676">
    <property type="term" value="F:nucleic acid binding"/>
    <property type="evidence" value="ECO:0007669"/>
    <property type="project" value="InterPro"/>
</dbReference>
<dbReference type="EC" id="3.1.11.6" evidence="5"/>
<reference evidence="9" key="1">
    <citation type="submission" date="2016-02" db="EMBL/GenBank/DDBJ databases">
        <title>Draft Genome Sequence of Sporotomaculum syntrophicum Strain FB, a Syntrophic Benzoate Degrader.</title>
        <authorList>
            <person name="Nobu M.K."/>
            <person name="Narihiro T."/>
            <person name="Qiu Y.-L."/>
            <person name="Ohashi A."/>
            <person name="Liu W.-T."/>
            <person name="Yuji S."/>
        </authorList>
    </citation>
    <scope>NUCLEOTIDE SEQUENCE</scope>
    <source>
        <strain evidence="9">FB</strain>
    </source>
</reference>
<evidence type="ECO:0000313" key="10">
    <source>
        <dbReference type="Proteomes" id="UP000798488"/>
    </source>
</evidence>
<dbReference type="InterPro" id="IPR020579">
    <property type="entry name" value="Exonuc_VII_lsu_C"/>
</dbReference>
<comment type="function">
    <text evidence="5">Bidirectionally degrades single-stranded DNA into large acid-insoluble oligonucleotides, which are then degraded further into small acid-soluble oligonucleotides.</text>
</comment>